<gene>
    <name evidence="3" type="ORF">IAD41_05265</name>
</gene>
<evidence type="ECO:0000313" key="4">
    <source>
        <dbReference type="Proteomes" id="UP000824139"/>
    </source>
</evidence>
<keyword evidence="1" id="KW-0175">Coiled coil</keyword>
<protein>
    <submittedName>
        <fullName evidence="3">DUF3987 domain-containing protein</fullName>
    </submittedName>
</protein>
<dbReference type="Proteomes" id="UP000824139">
    <property type="component" value="Unassembled WGS sequence"/>
</dbReference>
<dbReference type="Pfam" id="PF13148">
    <property type="entry name" value="DUF3987"/>
    <property type="match status" value="1"/>
</dbReference>
<proteinExistence type="predicted"/>
<dbReference type="AlphaFoldDB" id="A0A9D1FWH0"/>
<dbReference type="InterPro" id="IPR024385">
    <property type="entry name" value="DUF3854"/>
</dbReference>
<evidence type="ECO:0000259" key="2">
    <source>
        <dbReference type="Pfam" id="PF12965"/>
    </source>
</evidence>
<feature type="domain" description="DUF3854" evidence="2">
    <location>
        <begin position="99"/>
        <end position="227"/>
    </location>
</feature>
<sequence length="701" mass="81036">MTSEIKNPDGSIYCSEFTYNDFKKSGISKGVVDNYVKAGCLKDLPDGWKLYFPRFLEEFSSDYFTQRLRCTNDKGKYRNPKGMSTKIFRPLELSIEKLKDKNIPIIITEGCKKAIKATIEGFDCISLGGVYNWKCKPVNDNDANDINTIDDFDNQDIIPDLKNFDVAGKVIYLCYDSDMFYKDQVKQALYKFAAYLLVEKQAVVKLAILPKGEAKGLDDYLIIYGNDAFQKILDNAETVTLRQIQINLSDVKEKGKEKFPIEVFPTKIQKQFMDLQKQMDAPLEYIFCSFLFGASLLMDCKACLCVRKNTEWYEHPILWIAIVGNPAQKKTPCISLFKNFIDEFDTKLTEKYEADIKSYKKALQEYNKGLKDFKKSKNKAAEEIPIEPEKPYKQRLTTQNFTVEALSKMYWQNQQSGNNGIAILVDELVTFIKMMGQYKKSSDSDEGYFLQAWKKQLYNVIRQGGEIDYTIKVSHNIMGGIQPKVLDKSLFKNTYESYNGMIERWLFACSDYLSTGKTYYSENEFDSDLIRNIYNKLYNMPKTVYNFSPEAQFVFDNFVEDIAKQKLDNRHSDLVKNYLQKQTDYVARFALILHCINNLERTEITVTTVENAIKLSKYFIGSFKKVLQESLELNSLEEYTINLLKTKGIDKISPSKLFKKNTAKYRNKEQAQIALENLSGKGYGRMIKTSNGGYNFRFYNG</sequence>
<evidence type="ECO:0000256" key="1">
    <source>
        <dbReference type="SAM" id="Coils"/>
    </source>
</evidence>
<dbReference type="InterPro" id="IPR025048">
    <property type="entry name" value="DUF3987"/>
</dbReference>
<feature type="coiled-coil region" evidence="1">
    <location>
        <begin position="349"/>
        <end position="383"/>
    </location>
</feature>
<name>A0A9D1FWH0_9BACT</name>
<dbReference type="Pfam" id="PF12965">
    <property type="entry name" value="DUF3854"/>
    <property type="match status" value="1"/>
</dbReference>
<evidence type="ECO:0000313" key="3">
    <source>
        <dbReference type="EMBL" id="HIS82999.1"/>
    </source>
</evidence>
<organism evidence="3 4">
    <name type="scientific">Candidatus Scatenecus faecavium</name>
    <dbReference type="NCBI Taxonomy" id="2840915"/>
    <lineage>
        <taxon>Bacteria</taxon>
        <taxon>Candidatus Scatenecus</taxon>
    </lineage>
</organism>
<comment type="caution">
    <text evidence="3">The sequence shown here is derived from an EMBL/GenBank/DDBJ whole genome shotgun (WGS) entry which is preliminary data.</text>
</comment>
<reference evidence="3" key="2">
    <citation type="journal article" date="2021" name="PeerJ">
        <title>Extensive microbial diversity within the chicken gut microbiome revealed by metagenomics and culture.</title>
        <authorList>
            <person name="Gilroy R."/>
            <person name="Ravi A."/>
            <person name="Getino M."/>
            <person name="Pursley I."/>
            <person name="Horton D.L."/>
            <person name="Alikhan N.F."/>
            <person name="Baker D."/>
            <person name="Gharbi K."/>
            <person name="Hall N."/>
            <person name="Watson M."/>
            <person name="Adriaenssens E.M."/>
            <person name="Foster-Nyarko E."/>
            <person name="Jarju S."/>
            <person name="Secka A."/>
            <person name="Antonio M."/>
            <person name="Oren A."/>
            <person name="Chaudhuri R.R."/>
            <person name="La Ragione R."/>
            <person name="Hildebrand F."/>
            <person name="Pallen M.J."/>
        </authorList>
    </citation>
    <scope>NUCLEOTIDE SEQUENCE</scope>
    <source>
        <strain evidence="3">CHK152-2994</strain>
    </source>
</reference>
<accession>A0A9D1FWH0</accession>
<reference evidence="3" key="1">
    <citation type="submission" date="2020-10" db="EMBL/GenBank/DDBJ databases">
        <authorList>
            <person name="Gilroy R."/>
        </authorList>
    </citation>
    <scope>NUCLEOTIDE SEQUENCE</scope>
    <source>
        <strain evidence="3">CHK152-2994</strain>
    </source>
</reference>
<dbReference type="EMBL" id="DVJO01000113">
    <property type="protein sequence ID" value="HIS82999.1"/>
    <property type="molecule type" value="Genomic_DNA"/>
</dbReference>